<dbReference type="HAMAP" id="MF_01405">
    <property type="entry name" value="Non_canon_purine_NTPase"/>
    <property type="match status" value="1"/>
</dbReference>
<dbReference type="PANTHER" id="PTHR11067">
    <property type="entry name" value="INOSINE TRIPHOSPHATE PYROPHOSPHATASE/HAM1 PROTEIN"/>
    <property type="match status" value="1"/>
</dbReference>
<evidence type="ECO:0000256" key="6">
    <source>
        <dbReference type="ARBA" id="ARBA00022842"/>
    </source>
</evidence>
<dbReference type="GO" id="GO:0035870">
    <property type="term" value="F:dITP diphosphatase activity"/>
    <property type="evidence" value="ECO:0007669"/>
    <property type="project" value="UniProtKB-UniRule"/>
</dbReference>
<keyword evidence="7 10" id="KW-0546">Nucleotide metabolism</keyword>
<keyword evidence="5 10" id="KW-0378">Hydrolase</keyword>
<dbReference type="InterPro" id="IPR002637">
    <property type="entry name" value="RdgB/HAM1"/>
</dbReference>
<feature type="binding site" evidence="10">
    <location>
        <position position="171"/>
    </location>
    <ligand>
        <name>substrate</name>
    </ligand>
</feature>
<dbReference type="Pfam" id="PF01725">
    <property type="entry name" value="Ham1p_like"/>
    <property type="match status" value="1"/>
</dbReference>
<dbReference type="InterPro" id="IPR029001">
    <property type="entry name" value="ITPase-like_fam"/>
</dbReference>
<evidence type="ECO:0000256" key="11">
    <source>
        <dbReference type="RuleBase" id="RU003781"/>
    </source>
</evidence>
<evidence type="ECO:0000256" key="10">
    <source>
        <dbReference type="HAMAP-Rule" id="MF_01405"/>
    </source>
</evidence>
<dbReference type="PANTHER" id="PTHR11067:SF9">
    <property type="entry name" value="INOSINE TRIPHOSPHATE PYROPHOSPHATASE"/>
    <property type="match status" value="1"/>
</dbReference>
<gene>
    <name evidence="12" type="primary">rdgB</name>
    <name evidence="12" type="ORF">HF295_02240</name>
</gene>
<feature type="binding site" evidence="10">
    <location>
        <begin position="176"/>
        <end position="177"/>
    </location>
    <ligand>
        <name>substrate</name>
    </ligand>
</feature>
<comment type="catalytic activity">
    <reaction evidence="10">
        <text>ITP + H2O = IMP + diphosphate + H(+)</text>
        <dbReference type="Rhea" id="RHEA:29399"/>
        <dbReference type="ChEBI" id="CHEBI:15377"/>
        <dbReference type="ChEBI" id="CHEBI:15378"/>
        <dbReference type="ChEBI" id="CHEBI:33019"/>
        <dbReference type="ChEBI" id="CHEBI:58053"/>
        <dbReference type="ChEBI" id="CHEBI:61402"/>
        <dbReference type="EC" id="3.6.1.66"/>
    </reaction>
</comment>
<dbReference type="KEGG" id="tbk:HF295_02240"/>
<dbReference type="GO" id="GO:0046872">
    <property type="term" value="F:metal ion binding"/>
    <property type="evidence" value="ECO:0007669"/>
    <property type="project" value="UniProtKB-KW"/>
</dbReference>
<comment type="caution">
    <text evidence="10">Lacks conserved residue(s) required for the propagation of feature annotation.</text>
</comment>
<name>A0A7L6N0F7_9MOLU</name>
<feature type="binding site" evidence="10">
    <location>
        <begin position="8"/>
        <end position="13"/>
    </location>
    <ligand>
        <name>substrate</name>
    </ligand>
</feature>
<comment type="function">
    <text evidence="10">Pyrophosphatase that catalyzes the hydrolysis of nucleoside triphosphates to their monophosphate derivatives, with a high preference for the non-canonical purine nucleotides XTP (xanthosine triphosphate), dITP (deoxyinosine triphosphate) and ITP. Seems to function as a house-cleaning enzyme that removes non-canonical purine nucleotides from the nucleotide pool, thus preventing their incorporation into DNA/RNA and avoiding chromosomal lesions.</text>
</comment>
<evidence type="ECO:0000313" key="13">
    <source>
        <dbReference type="Proteomes" id="UP000512167"/>
    </source>
</evidence>
<evidence type="ECO:0000313" key="12">
    <source>
        <dbReference type="EMBL" id="QLY39740.1"/>
    </source>
</evidence>
<dbReference type="GO" id="GO:0009146">
    <property type="term" value="P:purine nucleoside triphosphate catabolic process"/>
    <property type="evidence" value="ECO:0007669"/>
    <property type="project" value="UniProtKB-UniRule"/>
</dbReference>
<comment type="catalytic activity">
    <reaction evidence="9 10">
        <text>XTP + H2O = XMP + diphosphate + H(+)</text>
        <dbReference type="Rhea" id="RHEA:28610"/>
        <dbReference type="ChEBI" id="CHEBI:15377"/>
        <dbReference type="ChEBI" id="CHEBI:15378"/>
        <dbReference type="ChEBI" id="CHEBI:33019"/>
        <dbReference type="ChEBI" id="CHEBI:57464"/>
        <dbReference type="ChEBI" id="CHEBI:61314"/>
        <dbReference type="EC" id="3.6.1.66"/>
    </reaction>
</comment>
<comment type="subunit">
    <text evidence="2 10">Homodimer.</text>
</comment>
<keyword evidence="3 10" id="KW-0479">Metal-binding</keyword>
<evidence type="ECO:0000256" key="5">
    <source>
        <dbReference type="ARBA" id="ARBA00022801"/>
    </source>
</evidence>
<dbReference type="NCBIfam" id="TIGR00042">
    <property type="entry name" value="RdgB/HAM1 family non-canonical purine NTP pyrophosphatase"/>
    <property type="match status" value="1"/>
</dbReference>
<keyword evidence="4 10" id="KW-0547">Nucleotide-binding</keyword>
<dbReference type="Proteomes" id="UP000512167">
    <property type="component" value="Chromosome"/>
</dbReference>
<comment type="cofactor">
    <cofactor evidence="10">
        <name>Mg(2+)</name>
        <dbReference type="ChEBI" id="CHEBI:18420"/>
    </cofactor>
    <text evidence="10">Binds 1 Mg(2+) ion per subunit.</text>
</comment>
<keyword evidence="13" id="KW-1185">Reference proteome</keyword>
<dbReference type="EMBL" id="CP051151">
    <property type="protein sequence ID" value="QLY39740.1"/>
    <property type="molecule type" value="Genomic_DNA"/>
</dbReference>
<organism evidence="12 13">
    <name type="scientific">Hujiaoplasma nucleasis</name>
    <dbReference type="NCBI Taxonomy" id="2725268"/>
    <lineage>
        <taxon>Bacteria</taxon>
        <taxon>Bacillati</taxon>
        <taxon>Mycoplasmatota</taxon>
        <taxon>Mollicutes</taxon>
        <taxon>Candidatus Izemoplasmatales</taxon>
        <taxon>Hujiaoplasmataceae</taxon>
        <taxon>Hujiaoplasma</taxon>
    </lineage>
</organism>
<dbReference type="GO" id="GO:0017111">
    <property type="term" value="F:ribonucleoside triphosphate phosphatase activity"/>
    <property type="evidence" value="ECO:0007669"/>
    <property type="project" value="InterPro"/>
</dbReference>
<dbReference type="RefSeq" id="WP_312032220.1">
    <property type="nucleotide sequence ID" value="NZ_CP051151.1"/>
</dbReference>
<sequence length="196" mass="22592">MMEIIIVSDNPGKIKEYQDKLKPIKLIPYKNILPIEDIPETGKTFRQNAFLKADTVHRMTNKACIADDSGLVVESLPDELGVHSKRFSIQMTDEANNKLLIKKLKGIENRKAYFHTSICLILPFEKPRFYEGQVHGEIIDQPQGHHGFGYDPIFKINELNQTLAQLDIQEKNKFSHRAKAMDLLIKDLKNEYPDLF</sequence>
<comment type="catalytic activity">
    <reaction evidence="8 10">
        <text>dITP + H2O = dIMP + diphosphate + H(+)</text>
        <dbReference type="Rhea" id="RHEA:28342"/>
        <dbReference type="ChEBI" id="CHEBI:15377"/>
        <dbReference type="ChEBI" id="CHEBI:15378"/>
        <dbReference type="ChEBI" id="CHEBI:33019"/>
        <dbReference type="ChEBI" id="CHEBI:61194"/>
        <dbReference type="ChEBI" id="CHEBI:61382"/>
        <dbReference type="EC" id="3.6.1.66"/>
    </reaction>
</comment>
<dbReference type="InterPro" id="IPR020922">
    <property type="entry name" value="dITP/XTP_pyrophosphatase"/>
</dbReference>
<feature type="binding site" evidence="10">
    <location>
        <position position="69"/>
    </location>
    <ligand>
        <name>substrate</name>
    </ligand>
</feature>
<accession>A0A7L6N0F7</accession>
<feature type="binding site" evidence="10">
    <location>
        <position position="68"/>
    </location>
    <ligand>
        <name>Mg(2+)</name>
        <dbReference type="ChEBI" id="CHEBI:18420"/>
    </ligand>
</feature>
<proteinExistence type="inferred from homology"/>
<evidence type="ECO:0000256" key="9">
    <source>
        <dbReference type="ARBA" id="ARBA00052017"/>
    </source>
</evidence>
<protein>
    <recommendedName>
        <fullName evidence="10">dITP/XTP pyrophosphatase</fullName>
        <ecNumber evidence="10">3.6.1.66</ecNumber>
    </recommendedName>
    <alternativeName>
        <fullName evidence="10">Non-canonical purine NTP pyrophosphatase</fullName>
    </alternativeName>
    <alternativeName>
        <fullName evidence="10">Non-standard purine NTP pyrophosphatase</fullName>
    </alternativeName>
    <alternativeName>
        <fullName evidence="10">Nucleoside-triphosphate diphosphatase</fullName>
    </alternativeName>
    <alternativeName>
        <fullName evidence="10">Nucleoside-triphosphate pyrophosphatase</fullName>
        <shortName evidence="10">NTPase</shortName>
    </alternativeName>
</protein>
<dbReference type="GO" id="GO:0009117">
    <property type="term" value="P:nucleotide metabolic process"/>
    <property type="evidence" value="ECO:0007669"/>
    <property type="project" value="UniProtKB-KW"/>
</dbReference>
<feature type="binding site" evidence="10">
    <location>
        <begin position="148"/>
        <end position="151"/>
    </location>
    <ligand>
        <name>substrate</name>
    </ligand>
</feature>
<dbReference type="GO" id="GO:0036222">
    <property type="term" value="F:XTP diphosphatase activity"/>
    <property type="evidence" value="ECO:0007669"/>
    <property type="project" value="UniProtKB-UniRule"/>
</dbReference>
<dbReference type="Gene3D" id="3.90.950.10">
    <property type="match status" value="1"/>
</dbReference>
<dbReference type="FunFam" id="3.90.950.10:FF:000001">
    <property type="entry name" value="dITP/XTP pyrophosphatase"/>
    <property type="match status" value="1"/>
</dbReference>
<evidence type="ECO:0000256" key="8">
    <source>
        <dbReference type="ARBA" id="ARBA00051875"/>
    </source>
</evidence>
<evidence type="ECO:0000256" key="7">
    <source>
        <dbReference type="ARBA" id="ARBA00023080"/>
    </source>
</evidence>
<dbReference type="SUPFAM" id="SSF52972">
    <property type="entry name" value="ITPase-like"/>
    <property type="match status" value="1"/>
</dbReference>
<dbReference type="GO" id="GO:0005829">
    <property type="term" value="C:cytosol"/>
    <property type="evidence" value="ECO:0007669"/>
    <property type="project" value="TreeGrafter"/>
</dbReference>
<evidence type="ECO:0000256" key="4">
    <source>
        <dbReference type="ARBA" id="ARBA00022741"/>
    </source>
</evidence>
<dbReference type="GO" id="GO:0036220">
    <property type="term" value="F:ITP diphosphatase activity"/>
    <property type="evidence" value="ECO:0007669"/>
    <property type="project" value="UniProtKB-UniRule"/>
</dbReference>
<dbReference type="CDD" id="cd00515">
    <property type="entry name" value="HAM1"/>
    <property type="match status" value="1"/>
</dbReference>
<comment type="similarity">
    <text evidence="1 10 11">Belongs to the HAM1 NTPase family.</text>
</comment>
<evidence type="ECO:0000256" key="3">
    <source>
        <dbReference type="ARBA" id="ARBA00022723"/>
    </source>
</evidence>
<reference evidence="12 13" key="1">
    <citation type="submission" date="2020-04" db="EMBL/GenBank/DDBJ databases">
        <authorList>
            <person name="Zheng R.K."/>
            <person name="Sun C.M."/>
        </authorList>
    </citation>
    <scope>NUCLEOTIDE SEQUENCE [LARGE SCALE GENOMIC DNA]</scope>
    <source>
        <strain evidence="13">zrk29</strain>
    </source>
</reference>
<feature type="active site" description="Proton acceptor" evidence="10">
    <location>
        <position position="68"/>
    </location>
</feature>
<dbReference type="GO" id="GO:0000166">
    <property type="term" value="F:nucleotide binding"/>
    <property type="evidence" value="ECO:0007669"/>
    <property type="project" value="UniProtKB-KW"/>
</dbReference>
<evidence type="ECO:0000256" key="2">
    <source>
        <dbReference type="ARBA" id="ARBA00011738"/>
    </source>
</evidence>
<evidence type="ECO:0000256" key="1">
    <source>
        <dbReference type="ARBA" id="ARBA00008023"/>
    </source>
</evidence>
<keyword evidence="6 10" id="KW-0460">Magnesium</keyword>
<dbReference type="AlphaFoldDB" id="A0A7L6N0F7"/>
<dbReference type="EC" id="3.6.1.66" evidence="10"/>